<dbReference type="Proteomes" id="UP000580250">
    <property type="component" value="Unassembled WGS sequence"/>
</dbReference>
<gene>
    <name evidence="2" type="ORF">MENT_LOCUS1412</name>
</gene>
<evidence type="ECO:0000313" key="2">
    <source>
        <dbReference type="EMBL" id="CAD2126010.1"/>
    </source>
</evidence>
<evidence type="ECO:0000256" key="1">
    <source>
        <dbReference type="SAM" id="MobiDB-lite"/>
    </source>
</evidence>
<feature type="region of interest" description="Disordered" evidence="1">
    <location>
        <begin position="26"/>
        <end position="46"/>
    </location>
</feature>
<protein>
    <submittedName>
        <fullName evidence="2">Uncharacterized protein</fullName>
    </submittedName>
</protein>
<accession>A0A6V7TKQ2</accession>
<dbReference type="EMBL" id="CAJEWN010000004">
    <property type="protein sequence ID" value="CAD2126010.1"/>
    <property type="molecule type" value="Genomic_DNA"/>
</dbReference>
<organism evidence="2 3">
    <name type="scientific">Meloidogyne enterolobii</name>
    <name type="common">Root-knot nematode worm</name>
    <name type="synonym">Meloidogyne mayaguensis</name>
    <dbReference type="NCBI Taxonomy" id="390850"/>
    <lineage>
        <taxon>Eukaryota</taxon>
        <taxon>Metazoa</taxon>
        <taxon>Ecdysozoa</taxon>
        <taxon>Nematoda</taxon>
        <taxon>Chromadorea</taxon>
        <taxon>Rhabditida</taxon>
        <taxon>Tylenchina</taxon>
        <taxon>Tylenchomorpha</taxon>
        <taxon>Tylenchoidea</taxon>
        <taxon>Meloidogynidae</taxon>
        <taxon>Meloidogyninae</taxon>
        <taxon>Meloidogyne</taxon>
    </lineage>
</organism>
<evidence type="ECO:0000313" key="3">
    <source>
        <dbReference type="Proteomes" id="UP000580250"/>
    </source>
</evidence>
<reference evidence="2 3" key="1">
    <citation type="submission" date="2020-08" db="EMBL/GenBank/DDBJ databases">
        <authorList>
            <person name="Koutsovoulos G."/>
            <person name="Danchin GJ E."/>
        </authorList>
    </citation>
    <scope>NUCLEOTIDE SEQUENCE [LARGE SCALE GENOMIC DNA]</scope>
</reference>
<name>A0A6V7TKQ2_MELEN</name>
<dbReference type="AlphaFoldDB" id="A0A6V7TKQ2"/>
<proteinExistence type="predicted"/>
<comment type="caution">
    <text evidence="2">The sequence shown here is derived from an EMBL/GenBank/DDBJ whole genome shotgun (WGS) entry which is preliminary data.</text>
</comment>
<sequence>MGAELSTEHQQQLFQKQFKKQIFDKTLITTKTPPKHNKGETRRKTSPLFVLEKKKNNKNCNNQKLDFILFATKSMHR</sequence>